<sequence length="670" mass="76521">MADPTPGSHELVSRDALPRAKSGVLLEDSPRTFYDQGWTSLCDKCTELDYLRMSSPEGQIHHENWSKLKQSATLGCRLCIFFTLAPLHPKSSSRSVFYADSSGPLQFKIRQLPKQKTTCLYVCVPQDHRTAAVYYLYLATDSLEAYPHCQISMRDSLRDRLSDQAIKTVSTWIGYCQTKHPSCRWPAQPTLPTRVIDVDPADMPGCIRLVEGRNHVAAEYVTLSHCWGNMPFNRYDLLSKCETINIESLRHGVQRNLLPRLYQDAIDMTIALKKKYIWIDSLCIIQDSKEDWASECERMSEIYSNCYLTISAMSYENNSHGFRHVRPEDTPPHHSLCTLSDHQGTIINVRSMVDHRSRKDYLKYRGWAFQELLLSPRVLHLTSTAMAFECDTCTVLERGPDSDSLYGFDTGRKRFVFAASDTEDNTPSKYYDRWLQLVQSYSKLELTYKTDRLPALSGIASHVASKTKDVYVAGLWRDDIAAGLLWYVWPYQPVAPKYIAPSWSWASTAAAWTLDTTRRRFVHLTIVDVQRELATSNPYGEILAASLTVSGPVKQCSTNQLVKKGHRYYVLKDEESPTVRFALDTGHTNDLRSKTFWCLDCTTDKSLDVEMAQCTPRRATFFRPHGLVLVCLDAEKQTYKRVGVFEVYRVTNEGAEWRKAGFETATIQII</sequence>
<dbReference type="PANTHER" id="PTHR33112">
    <property type="entry name" value="DOMAIN PROTEIN, PUTATIVE-RELATED"/>
    <property type="match status" value="1"/>
</dbReference>
<dbReference type="InterPro" id="IPR010730">
    <property type="entry name" value="HET"/>
</dbReference>
<dbReference type="PANTHER" id="PTHR33112:SF16">
    <property type="entry name" value="HETEROKARYON INCOMPATIBILITY DOMAIN-CONTAINING PROTEIN"/>
    <property type="match status" value="1"/>
</dbReference>
<evidence type="ECO:0000259" key="1">
    <source>
        <dbReference type="Pfam" id="PF06985"/>
    </source>
</evidence>
<organism evidence="2 3">
    <name type="scientific">Epicoccum nigrum</name>
    <name type="common">Soil fungus</name>
    <name type="synonym">Epicoccum purpurascens</name>
    <dbReference type="NCBI Taxonomy" id="105696"/>
    <lineage>
        <taxon>Eukaryota</taxon>
        <taxon>Fungi</taxon>
        <taxon>Dikarya</taxon>
        <taxon>Ascomycota</taxon>
        <taxon>Pezizomycotina</taxon>
        <taxon>Dothideomycetes</taxon>
        <taxon>Pleosporomycetidae</taxon>
        <taxon>Pleosporales</taxon>
        <taxon>Pleosporineae</taxon>
        <taxon>Didymellaceae</taxon>
        <taxon>Epicoccum</taxon>
    </lineage>
</organism>
<reference evidence="2 3" key="1">
    <citation type="journal article" date="2017" name="Genome Announc.">
        <title>Genome sequence of the saprophytic ascomycete Epicoccum nigrum ICMP 19927 strain isolated from New Zealand.</title>
        <authorList>
            <person name="Fokin M."/>
            <person name="Fleetwood D."/>
            <person name="Weir B.S."/>
            <person name="Villas-Boas S.G."/>
        </authorList>
    </citation>
    <scope>NUCLEOTIDE SEQUENCE [LARGE SCALE GENOMIC DNA]</scope>
    <source>
        <strain evidence="2 3">ICMP 19927</strain>
    </source>
</reference>
<dbReference type="Pfam" id="PF06985">
    <property type="entry name" value="HET"/>
    <property type="match status" value="1"/>
</dbReference>
<dbReference type="EMBL" id="KZ107841">
    <property type="protein sequence ID" value="OSS50932.1"/>
    <property type="molecule type" value="Genomic_DNA"/>
</dbReference>
<evidence type="ECO:0000313" key="3">
    <source>
        <dbReference type="Proteomes" id="UP000193240"/>
    </source>
</evidence>
<dbReference type="OMA" id="ASECERM"/>
<name>A0A1Y2M4K7_EPING</name>
<gene>
    <name evidence="2" type="ORF">B5807_04319</name>
</gene>
<evidence type="ECO:0000313" key="2">
    <source>
        <dbReference type="EMBL" id="OSS50932.1"/>
    </source>
</evidence>
<dbReference type="AlphaFoldDB" id="A0A1Y2M4K7"/>
<dbReference type="STRING" id="105696.A0A1Y2M4K7"/>
<dbReference type="InParanoid" id="A0A1Y2M4K7"/>
<feature type="domain" description="Heterokaryon incompatibility" evidence="1">
    <location>
        <begin position="220"/>
        <end position="371"/>
    </location>
</feature>
<dbReference type="Proteomes" id="UP000193240">
    <property type="component" value="Unassembled WGS sequence"/>
</dbReference>
<accession>A0A1Y2M4K7</accession>
<proteinExistence type="predicted"/>
<protein>
    <recommendedName>
        <fullName evidence="1">Heterokaryon incompatibility domain-containing protein</fullName>
    </recommendedName>
</protein>
<keyword evidence="3" id="KW-1185">Reference proteome</keyword>